<dbReference type="Proteomes" id="UP001144036">
    <property type="component" value="Unassembled WGS sequence"/>
</dbReference>
<name>A0ABT4SK86_9ACTN</name>
<gene>
    <name evidence="2" type="ORF">OUY22_29910</name>
</gene>
<evidence type="ECO:0000256" key="1">
    <source>
        <dbReference type="SAM" id="Coils"/>
    </source>
</evidence>
<sequence length="389" mass="42237">MSREGADHALRARVAERDRISGDLLDLESHTTYQVLKGASLRDATLRRWDDAQGALATLWSLYDAYRGVLRDAETIRAERSRLGGEQLEALTALLSGPSVLLKAATRPVEQRSLLPPVEERLTLDETVLRMDAAFQYATDALTEIDAVWSALLPRVDSADAALAGARELSGRLGEPVDLTRQDAELARLREAVLADPLGAGHVKQELDALVRGLERVRADLEQALAVKDEYGARRENLQAALDRVRAAESEARLAHGAVVVKIALPPQAQPRSVIPELEAELAALDVSAGSWLERSRRLAALERRAEESAARATAAARALHGLLGRRGELRGLLGACQAKAARTGLVEDPDVMRLYEQARLLLWSAPCDLTKAAAAVDHYKRAIHGGGR</sequence>
<protein>
    <submittedName>
        <fullName evidence="2">Uncharacterized protein</fullName>
    </submittedName>
</protein>
<comment type="caution">
    <text evidence="2">The sequence shown here is derived from an EMBL/GenBank/DDBJ whole genome shotgun (WGS) entry which is preliminary data.</text>
</comment>
<feature type="coiled-coil region" evidence="1">
    <location>
        <begin position="204"/>
        <end position="248"/>
    </location>
</feature>
<dbReference type="RefSeq" id="WP_270158543.1">
    <property type="nucleotide sequence ID" value="NZ_JAPNNL010000168.1"/>
</dbReference>
<keyword evidence="3" id="KW-1185">Reference proteome</keyword>
<organism evidence="2 3">
    <name type="scientific">Nonomuraea corallina</name>
    <dbReference type="NCBI Taxonomy" id="2989783"/>
    <lineage>
        <taxon>Bacteria</taxon>
        <taxon>Bacillati</taxon>
        <taxon>Actinomycetota</taxon>
        <taxon>Actinomycetes</taxon>
        <taxon>Streptosporangiales</taxon>
        <taxon>Streptosporangiaceae</taxon>
        <taxon>Nonomuraea</taxon>
    </lineage>
</organism>
<accession>A0ABT4SK86</accession>
<evidence type="ECO:0000313" key="3">
    <source>
        <dbReference type="Proteomes" id="UP001144036"/>
    </source>
</evidence>
<dbReference type="EMBL" id="JAPNNL010000168">
    <property type="protein sequence ID" value="MDA0637643.1"/>
    <property type="molecule type" value="Genomic_DNA"/>
</dbReference>
<keyword evidence="1" id="KW-0175">Coiled coil</keyword>
<evidence type="ECO:0000313" key="2">
    <source>
        <dbReference type="EMBL" id="MDA0637643.1"/>
    </source>
</evidence>
<reference evidence="2" key="1">
    <citation type="submission" date="2022-11" db="EMBL/GenBank/DDBJ databases">
        <title>Nonomuraea corallina sp. nov., a new species of the genus Nonomuraea isolated from sea side sediment in Thai sea.</title>
        <authorList>
            <person name="Ngamcharungchit C."/>
            <person name="Matsumoto A."/>
            <person name="Suriyachadkun C."/>
            <person name="Panbangred W."/>
            <person name="Inahashi Y."/>
            <person name="Intra B."/>
        </authorList>
    </citation>
    <scope>NUCLEOTIDE SEQUENCE</scope>
    <source>
        <strain evidence="2">MCN248</strain>
    </source>
</reference>
<proteinExistence type="predicted"/>